<organism evidence="1 2">
    <name type="scientific">Solilutibacter silvestris</name>
    <dbReference type="NCBI Taxonomy" id="1645665"/>
    <lineage>
        <taxon>Bacteria</taxon>
        <taxon>Pseudomonadati</taxon>
        <taxon>Pseudomonadota</taxon>
        <taxon>Gammaproteobacteria</taxon>
        <taxon>Lysobacterales</taxon>
        <taxon>Lysobacteraceae</taxon>
        <taxon>Solilutibacter</taxon>
    </lineage>
</organism>
<reference evidence="1 2" key="1">
    <citation type="submission" date="2017-08" db="EMBL/GenBank/DDBJ databases">
        <title>Lysobacter sylvestris genome.</title>
        <authorList>
            <person name="Zhang D.-C."/>
            <person name="Albuquerque L."/>
            <person name="Franca L."/>
            <person name="Froufe H.J.C."/>
            <person name="Barroso C."/>
            <person name="Egas C."/>
            <person name="Da Costa M."/>
            <person name="Margesin R."/>
        </authorList>
    </citation>
    <scope>NUCLEOTIDE SEQUENCE [LARGE SCALE GENOMIC DNA]</scope>
    <source>
        <strain evidence="1 2">AM20-91</strain>
    </source>
</reference>
<proteinExistence type="predicted"/>
<evidence type="ECO:0000313" key="2">
    <source>
        <dbReference type="Proteomes" id="UP000236220"/>
    </source>
</evidence>
<keyword evidence="2" id="KW-1185">Reference proteome</keyword>
<evidence type="ECO:0000313" key="1">
    <source>
        <dbReference type="EMBL" id="PNS09040.1"/>
    </source>
</evidence>
<protein>
    <submittedName>
        <fullName evidence="1">Uncharacterized protein</fullName>
    </submittedName>
</protein>
<accession>A0A2K1Q1W8</accession>
<dbReference type="AlphaFoldDB" id="A0A2K1Q1W8"/>
<name>A0A2K1Q1W8_9GAMM</name>
<dbReference type="EMBL" id="NPZB01000001">
    <property type="protein sequence ID" value="PNS09040.1"/>
    <property type="molecule type" value="Genomic_DNA"/>
</dbReference>
<comment type="caution">
    <text evidence="1">The sequence shown here is derived from an EMBL/GenBank/DDBJ whole genome shotgun (WGS) entry which is preliminary data.</text>
</comment>
<dbReference type="Proteomes" id="UP000236220">
    <property type="component" value="Unassembled WGS sequence"/>
</dbReference>
<sequence>MIRTDIGDQRDAGIVRHQSAPQQTAACAFQHRRLYQRLAQHRARTDRAGIVAGLDAFAIDEQSIGAAVTAAQSVRAQHRREQAHACGFAVRSGHHRLRHAVQLRPRQRIRCGQCIDRPRLRCLAFADRQRIVVGVRWHAMGACGSEQREQRRLRFRAREFMQTTQGFVIVEMRDMRTRRLSLRIHRRVVRAQAERGI</sequence>
<gene>
    <name evidence="1" type="ORF">Lysil_0669</name>
</gene>